<dbReference type="InterPro" id="IPR012291">
    <property type="entry name" value="CBM2_carb-bd_dom_sf"/>
</dbReference>
<dbReference type="RefSeq" id="WP_252807734.1">
    <property type="nucleotide sequence ID" value="NZ_BAAABM010000041.1"/>
</dbReference>
<dbReference type="SMART" id="SM00637">
    <property type="entry name" value="CBD_II"/>
    <property type="match status" value="1"/>
</dbReference>
<dbReference type="InterPro" id="IPR013320">
    <property type="entry name" value="ConA-like_dom_sf"/>
</dbReference>
<feature type="signal peptide" evidence="1">
    <location>
        <begin position="1"/>
        <end position="30"/>
    </location>
</feature>
<gene>
    <name evidence="3" type="ORF">GCM10010151_45040</name>
</gene>
<dbReference type="PANTHER" id="PTHR39447">
    <property type="entry name" value="ALPHA-L-ARABINOFURANOSIDASE B"/>
    <property type="match status" value="1"/>
</dbReference>
<dbReference type="InterPro" id="IPR008965">
    <property type="entry name" value="CBM2/CBM3_carb-bd_dom_sf"/>
</dbReference>
<dbReference type="InterPro" id="IPR015289">
    <property type="entry name" value="A-L-arabinofuranosidase_B_cat"/>
</dbReference>
<reference evidence="3 4" key="1">
    <citation type="journal article" date="2019" name="Int. J. Syst. Evol. Microbiol.">
        <title>The Global Catalogue of Microorganisms (GCM) 10K type strain sequencing project: providing services to taxonomists for standard genome sequencing and annotation.</title>
        <authorList>
            <consortium name="The Broad Institute Genomics Platform"/>
            <consortium name="The Broad Institute Genome Sequencing Center for Infectious Disease"/>
            <person name="Wu L."/>
            <person name="Ma J."/>
        </authorList>
    </citation>
    <scope>NUCLEOTIDE SEQUENCE [LARGE SCALE GENOMIC DNA]</scope>
    <source>
        <strain evidence="3 4">JCM 3146</strain>
    </source>
</reference>
<keyword evidence="4" id="KW-1185">Reference proteome</keyword>
<dbReference type="PANTHER" id="PTHR39447:SF2">
    <property type="entry name" value="ALPHA-L-ARABINOFURANOSIDASE B"/>
    <property type="match status" value="1"/>
</dbReference>
<dbReference type="SUPFAM" id="SSF49899">
    <property type="entry name" value="Concanavalin A-like lectins/glucanases"/>
    <property type="match status" value="1"/>
</dbReference>
<keyword evidence="1" id="KW-0732">Signal</keyword>
<dbReference type="Pfam" id="PF00553">
    <property type="entry name" value="CBM_2"/>
    <property type="match status" value="1"/>
</dbReference>
<name>A0ABN0WYL1_9ACTN</name>
<dbReference type="Pfam" id="PF09206">
    <property type="entry name" value="ArabFuran-catal"/>
    <property type="match status" value="1"/>
</dbReference>
<feature type="chain" id="PRO_5046418709" description="CBM2 domain-containing protein" evidence="1">
    <location>
        <begin position="31"/>
        <end position="476"/>
    </location>
</feature>
<organism evidence="3 4">
    <name type="scientific">Actinoallomurus spadix</name>
    <dbReference type="NCBI Taxonomy" id="79912"/>
    <lineage>
        <taxon>Bacteria</taxon>
        <taxon>Bacillati</taxon>
        <taxon>Actinomycetota</taxon>
        <taxon>Actinomycetes</taxon>
        <taxon>Streptosporangiales</taxon>
        <taxon>Thermomonosporaceae</taxon>
        <taxon>Actinoallomurus</taxon>
    </lineage>
</organism>
<accession>A0ABN0WYL1</accession>
<comment type="caution">
    <text evidence="3">The sequence shown here is derived from an EMBL/GenBank/DDBJ whole genome shotgun (WGS) entry which is preliminary data.</text>
</comment>
<dbReference type="EMBL" id="BAAABM010000041">
    <property type="protein sequence ID" value="GAA0350334.1"/>
    <property type="molecule type" value="Genomic_DNA"/>
</dbReference>
<dbReference type="Gene3D" id="2.60.40.290">
    <property type="match status" value="1"/>
</dbReference>
<dbReference type="InterPro" id="IPR038964">
    <property type="entry name" value="ABFB"/>
</dbReference>
<evidence type="ECO:0000313" key="4">
    <source>
        <dbReference type="Proteomes" id="UP001501822"/>
    </source>
</evidence>
<dbReference type="InterPro" id="IPR001919">
    <property type="entry name" value="CBD2"/>
</dbReference>
<dbReference type="Proteomes" id="UP001501822">
    <property type="component" value="Unassembled WGS sequence"/>
</dbReference>
<dbReference type="PROSITE" id="PS51173">
    <property type="entry name" value="CBM2"/>
    <property type="match status" value="1"/>
</dbReference>
<evidence type="ECO:0000313" key="3">
    <source>
        <dbReference type="EMBL" id="GAA0350334.1"/>
    </source>
</evidence>
<evidence type="ECO:0000259" key="2">
    <source>
        <dbReference type="PROSITE" id="PS51173"/>
    </source>
</evidence>
<sequence>MRWAAYGRLLRRLRGIAAAGVILASSVTVAAVATNAHAAAGCRVDYKVTSQWTEGFTGDVTVTDLGDPVSGWTLTWSFGAGQQVTQAWNATVAQSGAQVTARNASYNGGLGTNASVTFGFNGSWRGSNPVPTAFALNGTTCTGGVPTSPPTSPTPPPASGTGPCDIYASGGTPCIAAHSTTRALYGAYNGNLYQVRRSSDNATRNIGVLTAGGSADAAAQDSFCTGTTCVITVVYDQSGHGNDLWYQGPGGIGGSDTPARATSESLTVGGGKAYSLYINAGNSYWRNGSSSGVPTGSAPEGMYMVTSGTHVNGGCCFDYGNSETTRKADGPGAMDAINFSTSCWFGGCSGSGPWVQADLEWGLYPGGSKSWNPNQRAFTSKFVTATLKNNGTSRFAIKGGNAQSGGLTTLWDGGLPSGYSPMKKQGAIILGSGGDCCNGNTNLSVGTFYEGAMVAGYPSDTTDNAVQANIVSAGYR</sequence>
<feature type="domain" description="CBM2" evidence="2">
    <location>
        <begin position="35"/>
        <end position="144"/>
    </location>
</feature>
<dbReference type="Gene3D" id="2.60.120.200">
    <property type="match status" value="1"/>
</dbReference>
<protein>
    <recommendedName>
        <fullName evidence="2">CBM2 domain-containing protein</fullName>
    </recommendedName>
</protein>
<proteinExistence type="predicted"/>
<evidence type="ECO:0000256" key="1">
    <source>
        <dbReference type="SAM" id="SignalP"/>
    </source>
</evidence>
<dbReference type="SUPFAM" id="SSF49384">
    <property type="entry name" value="Carbohydrate-binding domain"/>
    <property type="match status" value="1"/>
</dbReference>